<dbReference type="PANTHER" id="PTHR14969:SF13">
    <property type="entry name" value="AT30094P"/>
    <property type="match status" value="1"/>
</dbReference>
<dbReference type="SUPFAM" id="SSF48317">
    <property type="entry name" value="Acid phosphatase/Vanadium-dependent haloperoxidase"/>
    <property type="match status" value="1"/>
</dbReference>
<dbReference type="Pfam" id="PF01569">
    <property type="entry name" value="PAP2"/>
    <property type="match status" value="1"/>
</dbReference>
<dbReference type="SMART" id="SM00014">
    <property type="entry name" value="acidPPc"/>
    <property type="match status" value="1"/>
</dbReference>
<feature type="domain" description="Phosphatidic acid phosphatase type 2/haloperoxidase" evidence="2">
    <location>
        <begin position="88"/>
        <end position="199"/>
    </location>
</feature>
<feature type="transmembrane region" description="Helical" evidence="1">
    <location>
        <begin position="153"/>
        <end position="172"/>
    </location>
</feature>
<feature type="transmembrane region" description="Helical" evidence="1">
    <location>
        <begin position="54"/>
        <end position="81"/>
    </location>
</feature>
<organism evidence="3 4">
    <name type="scientific">Candidatus Paralactobacillus gallistercoris</name>
    <dbReference type="NCBI Taxonomy" id="2838724"/>
    <lineage>
        <taxon>Bacteria</taxon>
        <taxon>Bacillati</taxon>
        <taxon>Bacillota</taxon>
        <taxon>Bacilli</taxon>
        <taxon>Lactobacillales</taxon>
        <taxon>Lactobacillaceae</taxon>
        <taxon>Lactobacillus</taxon>
    </lineage>
</organism>
<feature type="transmembrane region" description="Helical" evidence="1">
    <location>
        <begin position="88"/>
        <end position="109"/>
    </location>
</feature>
<evidence type="ECO:0000313" key="3">
    <source>
        <dbReference type="EMBL" id="MBU3851555.1"/>
    </source>
</evidence>
<dbReference type="Gene3D" id="1.20.144.10">
    <property type="entry name" value="Phosphatidic acid phosphatase type 2/haloperoxidase"/>
    <property type="match status" value="2"/>
</dbReference>
<reference evidence="3" key="1">
    <citation type="journal article" date="2021" name="PeerJ">
        <title>Extensive microbial diversity within the chicken gut microbiome revealed by metagenomics and culture.</title>
        <authorList>
            <person name="Gilroy R."/>
            <person name="Ravi A."/>
            <person name="Getino M."/>
            <person name="Pursley I."/>
            <person name="Horton D.L."/>
            <person name="Alikhan N.F."/>
            <person name="Baker D."/>
            <person name="Gharbi K."/>
            <person name="Hall N."/>
            <person name="Watson M."/>
            <person name="Adriaenssens E.M."/>
            <person name="Foster-Nyarko E."/>
            <person name="Jarju S."/>
            <person name="Secka A."/>
            <person name="Antonio M."/>
            <person name="Oren A."/>
            <person name="Chaudhuri R.R."/>
            <person name="La Ragione R."/>
            <person name="Hildebrand F."/>
            <person name="Pallen M.J."/>
        </authorList>
    </citation>
    <scope>NUCLEOTIDE SEQUENCE</scope>
    <source>
        <strain evidence="3">F6-6636</strain>
    </source>
</reference>
<evidence type="ECO:0000313" key="4">
    <source>
        <dbReference type="Proteomes" id="UP000777303"/>
    </source>
</evidence>
<protein>
    <submittedName>
        <fullName evidence="3">Phosphatase PAP2 family protein</fullName>
    </submittedName>
</protein>
<dbReference type="CDD" id="cd03392">
    <property type="entry name" value="PAP2_like_2"/>
    <property type="match status" value="1"/>
</dbReference>
<keyword evidence="1" id="KW-1133">Transmembrane helix</keyword>
<proteinExistence type="predicted"/>
<dbReference type="PANTHER" id="PTHR14969">
    <property type="entry name" value="SPHINGOSINE-1-PHOSPHATE PHOSPHOHYDROLASE"/>
    <property type="match status" value="1"/>
</dbReference>
<comment type="caution">
    <text evidence="3">The sequence shown here is derived from an EMBL/GenBank/DDBJ whole genome shotgun (WGS) entry which is preliminary data.</text>
</comment>
<dbReference type="EMBL" id="JAHLFS010000032">
    <property type="protein sequence ID" value="MBU3851555.1"/>
    <property type="molecule type" value="Genomic_DNA"/>
</dbReference>
<keyword evidence="1" id="KW-0472">Membrane</keyword>
<reference evidence="3" key="2">
    <citation type="submission" date="2021-04" db="EMBL/GenBank/DDBJ databases">
        <authorList>
            <person name="Gilroy R."/>
        </authorList>
    </citation>
    <scope>NUCLEOTIDE SEQUENCE</scope>
    <source>
        <strain evidence="3">F6-6636</strain>
    </source>
</reference>
<evidence type="ECO:0000256" key="1">
    <source>
        <dbReference type="SAM" id="Phobius"/>
    </source>
</evidence>
<accession>A0A948TJ20</accession>
<name>A0A948TJ20_9LACO</name>
<sequence>MLVKTNREGKMATLYLALFAILAVLVKVHASWLYHCDDMVTSFFDTLVSPGKTTFFKMVTTIGSPMCDFAIGIIIALVLIARHDFQHGIFMGITLIISNGVAVIIKHIIKRPRPTMRLAPAHGYSFPSGHVFGTTLLMIMIIALVIKKLHNNSIQVVAICLATLWTLLVLLSRIYLRAHYLSDTLGAILLAAGCWELAKWLYFKWQANHQNSINHYRARS</sequence>
<dbReference type="Proteomes" id="UP000777303">
    <property type="component" value="Unassembled WGS sequence"/>
</dbReference>
<dbReference type="InterPro" id="IPR000326">
    <property type="entry name" value="PAP2/HPO"/>
</dbReference>
<keyword evidence="1" id="KW-0812">Transmembrane</keyword>
<feature type="transmembrane region" description="Helical" evidence="1">
    <location>
        <begin position="184"/>
        <end position="202"/>
    </location>
</feature>
<feature type="transmembrane region" description="Helical" evidence="1">
    <location>
        <begin position="129"/>
        <end position="146"/>
    </location>
</feature>
<dbReference type="AlphaFoldDB" id="A0A948TJ20"/>
<dbReference type="InterPro" id="IPR036938">
    <property type="entry name" value="PAP2/HPO_sf"/>
</dbReference>
<evidence type="ECO:0000259" key="2">
    <source>
        <dbReference type="SMART" id="SM00014"/>
    </source>
</evidence>
<gene>
    <name evidence="3" type="ORF">H9901_02535</name>
</gene>